<accession>A0A1G7NPZ8</accession>
<dbReference type="RefSeq" id="WP_175452877.1">
    <property type="nucleotide sequence ID" value="NZ_FNBK01000009.1"/>
</dbReference>
<protein>
    <submittedName>
        <fullName evidence="3">Uncharacterized protein</fullName>
    </submittedName>
</protein>
<keyword evidence="4" id="KW-1185">Reference proteome</keyword>
<evidence type="ECO:0000256" key="2">
    <source>
        <dbReference type="SAM" id="Phobius"/>
    </source>
</evidence>
<reference evidence="4" key="1">
    <citation type="submission" date="2016-10" db="EMBL/GenBank/DDBJ databases">
        <authorList>
            <person name="Varghese N."/>
            <person name="Submissions S."/>
        </authorList>
    </citation>
    <scope>NUCLEOTIDE SEQUENCE [LARGE SCALE GENOMIC DNA]</scope>
    <source>
        <strain evidence="4">IBRC-M 10760</strain>
    </source>
</reference>
<keyword evidence="2" id="KW-1133">Transmembrane helix</keyword>
<dbReference type="OrthoDB" id="238466at2157"/>
<evidence type="ECO:0000313" key="4">
    <source>
        <dbReference type="Proteomes" id="UP000199076"/>
    </source>
</evidence>
<dbReference type="EMBL" id="FNBK01000009">
    <property type="protein sequence ID" value="SDF76155.1"/>
    <property type="molecule type" value="Genomic_DNA"/>
</dbReference>
<dbReference type="STRING" id="660518.SAMN05216218_10993"/>
<dbReference type="AlphaFoldDB" id="A0A1G7NPZ8"/>
<proteinExistence type="predicted"/>
<keyword evidence="2" id="KW-0812">Transmembrane</keyword>
<feature type="transmembrane region" description="Helical" evidence="2">
    <location>
        <begin position="6"/>
        <end position="27"/>
    </location>
</feature>
<feature type="region of interest" description="Disordered" evidence="1">
    <location>
        <begin position="36"/>
        <end position="58"/>
    </location>
</feature>
<gene>
    <name evidence="3" type="ORF">SAMN05216218_10993</name>
</gene>
<evidence type="ECO:0000313" key="3">
    <source>
        <dbReference type="EMBL" id="SDF76155.1"/>
    </source>
</evidence>
<evidence type="ECO:0000256" key="1">
    <source>
        <dbReference type="SAM" id="MobiDB-lite"/>
    </source>
</evidence>
<dbReference type="Proteomes" id="UP000199076">
    <property type="component" value="Unassembled WGS sequence"/>
</dbReference>
<organism evidence="3 4">
    <name type="scientific">Halorientalis regularis</name>
    <dbReference type="NCBI Taxonomy" id="660518"/>
    <lineage>
        <taxon>Archaea</taxon>
        <taxon>Methanobacteriati</taxon>
        <taxon>Methanobacteriota</taxon>
        <taxon>Stenosarchaea group</taxon>
        <taxon>Halobacteria</taxon>
        <taxon>Halobacteriales</taxon>
        <taxon>Haloarculaceae</taxon>
        <taxon>Halorientalis</taxon>
    </lineage>
</organism>
<name>A0A1G7NPZ8_9EURY</name>
<sequence>MVQQALLVTAIGMAAFFLLIPASIWLLKSVLGGEEASEPVEEVDTGERSEPPRQGSSA</sequence>
<keyword evidence="2" id="KW-0472">Membrane</keyword>